<dbReference type="AlphaFoldDB" id="A0A068NUT3"/>
<dbReference type="HOGENOM" id="CLU_050517_1_0_0"/>
<name>A0A068NUT3_FIMGI</name>
<dbReference type="GO" id="GO:0004527">
    <property type="term" value="F:exonuclease activity"/>
    <property type="evidence" value="ECO:0007669"/>
    <property type="project" value="UniProtKB-KW"/>
</dbReference>
<keyword evidence="2" id="KW-0540">Nuclease</keyword>
<dbReference type="InterPro" id="IPR036866">
    <property type="entry name" value="RibonucZ/Hydroxyglut_hydro"/>
</dbReference>
<keyword evidence="2" id="KW-0269">Exonuclease</keyword>
<dbReference type="PANTHER" id="PTHR11203:SF49">
    <property type="entry name" value="BLL1145 PROTEIN"/>
    <property type="match status" value="1"/>
</dbReference>
<dbReference type="PANTHER" id="PTHR11203">
    <property type="entry name" value="CLEAVAGE AND POLYADENYLATION SPECIFICITY FACTOR FAMILY MEMBER"/>
    <property type="match status" value="1"/>
</dbReference>
<gene>
    <name evidence="2" type="ORF">OP10G_3729</name>
</gene>
<dbReference type="Gene3D" id="3.60.15.10">
    <property type="entry name" value="Ribonuclease Z/Hydroxyacylglutathione hydrolase-like"/>
    <property type="match status" value="1"/>
</dbReference>
<dbReference type="NCBIfam" id="TIGR04122">
    <property type="entry name" value="Xnuc_lig_assoc"/>
    <property type="match status" value="1"/>
</dbReference>
<dbReference type="RefSeq" id="WP_084179501.1">
    <property type="nucleotide sequence ID" value="NZ_CP007139.1"/>
</dbReference>
<evidence type="ECO:0000313" key="2">
    <source>
        <dbReference type="EMBL" id="AIE87097.1"/>
    </source>
</evidence>
<accession>A0A068NUT3</accession>
<dbReference type="SUPFAM" id="SSF56281">
    <property type="entry name" value="Metallo-hydrolase/oxidoreductase"/>
    <property type="match status" value="1"/>
</dbReference>
<evidence type="ECO:0000313" key="3">
    <source>
        <dbReference type="Proteomes" id="UP000027982"/>
    </source>
</evidence>
<keyword evidence="2" id="KW-0378">Hydrolase</keyword>
<proteinExistence type="predicted"/>
<dbReference type="STRING" id="661478.OP10G_3729"/>
<dbReference type="Proteomes" id="UP000027982">
    <property type="component" value="Chromosome"/>
</dbReference>
<feature type="region of interest" description="Disordered" evidence="1">
    <location>
        <begin position="328"/>
        <end position="361"/>
    </location>
</feature>
<evidence type="ECO:0000256" key="1">
    <source>
        <dbReference type="SAM" id="MobiDB-lite"/>
    </source>
</evidence>
<sequence>MARRRKELLCLTDRGLYCHEGDFYVDPWKPVDRAVVTHAHSDHARWGMKRYLCTKEGERVLRRRVGEDAAIDTLAYGEPVTLNGVRVSLHPAGHILGSAQVRVEHGGRVYVVSGDYKTEMDSTCTPFEPVPCHTFITESTFGLPIYRWPAQAEVIEQIHGWWKGNQAAGKCSILLGYALGKCQRALAYLNPEIGPIFLHGAVQGLTNDYREEGIALPPTHLVPEVGKGFDWSQAIVLAPPSANGSPWVRRFGDHSTGFMSGWMAIRGARRRRAVDRGFVVSDHVDWPSLIGAIAQTGAESVWVTHGYSSVVVRYLEEQGLDAHALSTRWEGEQDEGAEAAEAVEQTEGERPYTPNTEGKLE</sequence>
<dbReference type="InterPro" id="IPR050698">
    <property type="entry name" value="MBL"/>
</dbReference>
<organism evidence="2 3">
    <name type="scientific">Fimbriimonas ginsengisoli Gsoil 348</name>
    <dbReference type="NCBI Taxonomy" id="661478"/>
    <lineage>
        <taxon>Bacteria</taxon>
        <taxon>Bacillati</taxon>
        <taxon>Armatimonadota</taxon>
        <taxon>Fimbriimonadia</taxon>
        <taxon>Fimbriimonadales</taxon>
        <taxon>Fimbriimonadaceae</taxon>
        <taxon>Fimbriimonas</taxon>
    </lineage>
</organism>
<keyword evidence="3" id="KW-1185">Reference proteome</keyword>
<dbReference type="EMBL" id="CP007139">
    <property type="protein sequence ID" value="AIE87097.1"/>
    <property type="molecule type" value="Genomic_DNA"/>
</dbReference>
<dbReference type="OrthoDB" id="9803916at2"/>
<reference evidence="2 3" key="1">
    <citation type="journal article" date="2014" name="PLoS ONE">
        <title>The first complete genome sequence of the class fimbriimonadia in the phylum armatimonadetes.</title>
        <authorList>
            <person name="Hu Z.Y."/>
            <person name="Wang Y.Z."/>
            <person name="Im W.T."/>
            <person name="Wang S.Y."/>
            <person name="Zhao G.P."/>
            <person name="Zheng H.J."/>
            <person name="Quan Z.X."/>
        </authorList>
    </citation>
    <scope>NUCLEOTIDE SEQUENCE [LARGE SCALE GENOMIC DNA]</scope>
    <source>
        <strain evidence="2">Gsoil 348</strain>
    </source>
</reference>
<dbReference type="eggNOG" id="COG1236">
    <property type="taxonomic scope" value="Bacteria"/>
</dbReference>
<dbReference type="GO" id="GO:0004521">
    <property type="term" value="F:RNA endonuclease activity"/>
    <property type="evidence" value="ECO:0007669"/>
    <property type="project" value="TreeGrafter"/>
</dbReference>
<dbReference type="KEGG" id="fgi:OP10G_3729"/>
<protein>
    <submittedName>
        <fullName evidence="2">RNA procession exonuclease-like protein</fullName>
    </submittedName>
</protein>
<dbReference type="InterPro" id="IPR026360">
    <property type="entry name" value="Xnuc_lig_assoc"/>
</dbReference>